<name>X0ZLN9_9ZZZZ</name>
<evidence type="ECO:0000313" key="1">
    <source>
        <dbReference type="EMBL" id="GAG70319.1"/>
    </source>
</evidence>
<protein>
    <recommendedName>
        <fullName evidence="2">Phage terminase large subunit N-terminal domain-containing protein</fullName>
    </recommendedName>
</protein>
<organism evidence="1">
    <name type="scientific">marine sediment metagenome</name>
    <dbReference type="NCBI Taxonomy" id="412755"/>
    <lineage>
        <taxon>unclassified sequences</taxon>
        <taxon>metagenomes</taxon>
        <taxon>ecological metagenomes</taxon>
    </lineage>
</organism>
<proteinExistence type="predicted"/>
<dbReference type="AlphaFoldDB" id="X0ZLN9"/>
<dbReference type="EMBL" id="BART01002939">
    <property type="protein sequence ID" value="GAG70319.1"/>
    <property type="molecule type" value="Genomic_DNA"/>
</dbReference>
<comment type="caution">
    <text evidence="1">The sequence shown here is derived from an EMBL/GenBank/DDBJ whole genome shotgun (WGS) entry which is preliminary data.</text>
</comment>
<sequence length="65" mass="7474">MSLTNFDFIAQKYNVTFTDKQMTALYLLNLEYTKELLYGGAKGGGKSVLLCRYMWMCDPYILLSS</sequence>
<accession>X0ZLN9</accession>
<evidence type="ECO:0008006" key="2">
    <source>
        <dbReference type="Google" id="ProtNLM"/>
    </source>
</evidence>
<reference evidence="1" key="1">
    <citation type="journal article" date="2014" name="Front. Microbiol.">
        <title>High frequency of phylogenetically diverse reductive dehalogenase-homologous genes in deep subseafloor sedimentary metagenomes.</title>
        <authorList>
            <person name="Kawai M."/>
            <person name="Futagami T."/>
            <person name="Toyoda A."/>
            <person name="Takaki Y."/>
            <person name="Nishi S."/>
            <person name="Hori S."/>
            <person name="Arai W."/>
            <person name="Tsubouchi T."/>
            <person name="Morono Y."/>
            <person name="Uchiyama I."/>
            <person name="Ito T."/>
            <person name="Fujiyama A."/>
            <person name="Inagaki F."/>
            <person name="Takami H."/>
        </authorList>
    </citation>
    <scope>NUCLEOTIDE SEQUENCE</scope>
    <source>
        <strain evidence="1">Expedition CK06-06</strain>
    </source>
</reference>
<gene>
    <name evidence="1" type="ORF">S01H4_08530</name>
</gene>